<feature type="transmembrane region" description="Helical" evidence="9">
    <location>
        <begin position="71"/>
        <end position="89"/>
    </location>
</feature>
<evidence type="ECO:0000256" key="7">
    <source>
        <dbReference type="ARBA" id="ARBA00023136"/>
    </source>
</evidence>
<comment type="subcellular location">
    <subcellularLocation>
        <location evidence="1">Cell membrane</location>
        <topology evidence="1">Multi-pass membrane protein</topology>
    </subcellularLocation>
</comment>
<name>A0A5B0E9D0_9MICC</name>
<keyword evidence="3" id="KW-0813">Transport</keyword>
<dbReference type="GO" id="GO:0005886">
    <property type="term" value="C:plasma membrane"/>
    <property type="evidence" value="ECO:0007669"/>
    <property type="project" value="UniProtKB-SubCell"/>
</dbReference>
<dbReference type="InterPro" id="IPR002549">
    <property type="entry name" value="AI-2E-like"/>
</dbReference>
<feature type="region of interest" description="Disordered" evidence="8">
    <location>
        <begin position="382"/>
        <end position="401"/>
    </location>
</feature>
<evidence type="ECO:0000256" key="6">
    <source>
        <dbReference type="ARBA" id="ARBA00022989"/>
    </source>
</evidence>
<comment type="similarity">
    <text evidence="2">Belongs to the autoinducer-2 exporter (AI-2E) (TC 2.A.86) family.</text>
</comment>
<evidence type="ECO:0000256" key="9">
    <source>
        <dbReference type="SAM" id="Phobius"/>
    </source>
</evidence>
<evidence type="ECO:0000313" key="11">
    <source>
        <dbReference type="Proteomes" id="UP000323856"/>
    </source>
</evidence>
<dbReference type="EMBL" id="VOBL01000016">
    <property type="protein sequence ID" value="KAA0975216.1"/>
    <property type="molecule type" value="Genomic_DNA"/>
</dbReference>
<dbReference type="PANTHER" id="PTHR21716">
    <property type="entry name" value="TRANSMEMBRANE PROTEIN"/>
    <property type="match status" value="1"/>
</dbReference>
<accession>A0A5B0E9D0</accession>
<feature type="compositionally biased region" description="Polar residues" evidence="8">
    <location>
        <begin position="427"/>
        <end position="436"/>
    </location>
</feature>
<dbReference type="Pfam" id="PF01594">
    <property type="entry name" value="AI-2E_transport"/>
    <property type="match status" value="1"/>
</dbReference>
<evidence type="ECO:0000256" key="2">
    <source>
        <dbReference type="ARBA" id="ARBA00009773"/>
    </source>
</evidence>
<gene>
    <name evidence="10" type="ORF">FQ154_14545</name>
</gene>
<dbReference type="PANTHER" id="PTHR21716:SF53">
    <property type="entry name" value="PERMEASE PERM-RELATED"/>
    <property type="match status" value="1"/>
</dbReference>
<dbReference type="Proteomes" id="UP000323856">
    <property type="component" value="Unassembled WGS sequence"/>
</dbReference>
<feature type="transmembrane region" description="Helical" evidence="9">
    <location>
        <begin position="101"/>
        <end position="125"/>
    </location>
</feature>
<evidence type="ECO:0000313" key="10">
    <source>
        <dbReference type="EMBL" id="KAA0975216.1"/>
    </source>
</evidence>
<evidence type="ECO:0000256" key="8">
    <source>
        <dbReference type="SAM" id="MobiDB-lite"/>
    </source>
</evidence>
<feature type="region of interest" description="Disordered" evidence="8">
    <location>
        <begin position="412"/>
        <end position="436"/>
    </location>
</feature>
<proteinExistence type="inferred from homology"/>
<feature type="transmembrane region" description="Helical" evidence="9">
    <location>
        <begin position="44"/>
        <end position="65"/>
    </location>
</feature>
<dbReference type="GO" id="GO:0055085">
    <property type="term" value="P:transmembrane transport"/>
    <property type="evidence" value="ECO:0007669"/>
    <property type="project" value="TreeGrafter"/>
</dbReference>
<keyword evidence="6 9" id="KW-1133">Transmembrane helix</keyword>
<evidence type="ECO:0000256" key="3">
    <source>
        <dbReference type="ARBA" id="ARBA00022448"/>
    </source>
</evidence>
<evidence type="ECO:0000256" key="4">
    <source>
        <dbReference type="ARBA" id="ARBA00022475"/>
    </source>
</evidence>
<organism evidence="10 11">
    <name type="scientific">Paeniglutamicibacter gangotriensis</name>
    <dbReference type="NCBI Taxonomy" id="254787"/>
    <lineage>
        <taxon>Bacteria</taxon>
        <taxon>Bacillati</taxon>
        <taxon>Actinomycetota</taxon>
        <taxon>Actinomycetes</taxon>
        <taxon>Micrococcales</taxon>
        <taxon>Micrococcaceae</taxon>
        <taxon>Paeniglutamicibacter</taxon>
    </lineage>
</organism>
<feature type="transmembrane region" description="Helical" evidence="9">
    <location>
        <begin position="239"/>
        <end position="261"/>
    </location>
</feature>
<dbReference type="AlphaFoldDB" id="A0A5B0E9D0"/>
<evidence type="ECO:0000256" key="1">
    <source>
        <dbReference type="ARBA" id="ARBA00004651"/>
    </source>
</evidence>
<feature type="transmembrane region" description="Helical" evidence="9">
    <location>
        <begin position="267"/>
        <end position="286"/>
    </location>
</feature>
<feature type="transmembrane region" description="Helical" evidence="9">
    <location>
        <begin position="293"/>
        <end position="315"/>
    </location>
</feature>
<keyword evidence="4" id="KW-1003">Cell membrane</keyword>
<keyword evidence="5 9" id="KW-0812">Transmembrane</keyword>
<protein>
    <submittedName>
        <fullName evidence="10">AI-2E family transporter</fullName>
    </submittedName>
</protein>
<feature type="transmembrane region" description="Helical" evidence="9">
    <location>
        <begin position="335"/>
        <end position="368"/>
    </location>
</feature>
<sequence length="436" mass="45846">MSAKFGFKRKPRQRPALEPTEAGLVAVPPSHSVPGMWIDPLGRVATRSVQMLVVLVLASAVVFSLLRLSLIALPVLIGLILSCALWPLVRLLRKVMSPLLAAWSVFLGSLLVLGGIGTALVYSVIAEWPDLVDKGAEGFGTLQEMLNRLPWSVSDDQIDQAVSQVTGFLTSSQFGAGALSGLSAAGNFFTGLVLLLVILFFFLKDGDKIWAFFLSWMPDHQMHRWLSTGERAVQTLGGYMRGTATIAAVDAIGITVVLLILRVPLAIPLGVVTFMASFIPMVGATFAGILATLIALVTNGPVVALIVLGAVIVVNQLEGNFLQPVVMAHALNLHALVILLALAAGTVLGGLVGAVIAVPLTAVAWALVKIWSGRDVPAALSDAETRKSKKKSDAQPSEEQVLAHAEVGAADAANSVNAERESVAGNPDSTTKGPLK</sequence>
<evidence type="ECO:0000256" key="5">
    <source>
        <dbReference type="ARBA" id="ARBA00022692"/>
    </source>
</evidence>
<dbReference type="RefSeq" id="WP_007271146.1">
    <property type="nucleotide sequence ID" value="NZ_VOBL01000016.1"/>
</dbReference>
<feature type="transmembrane region" description="Helical" evidence="9">
    <location>
        <begin position="184"/>
        <end position="203"/>
    </location>
</feature>
<dbReference type="OrthoDB" id="9784366at2"/>
<reference evidence="10 11" key="1">
    <citation type="submission" date="2019-07" db="EMBL/GenBank/DDBJ databases">
        <title>Analysis of the biochemical properties, biological activity and biotechnological potential of siderophores and biosurfactants produced by Antarctic psychrotolerant bacteria.</title>
        <authorList>
            <person name="Styczynski M."/>
            <person name="Krucon T."/>
            <person name="Decewicz P."/>
            <person name="Dziewit L."/>
        </authorList>
    </citation>
    <scope>NUCLEOTIDE SEQUENCE [LARGE SCALE GENOMIC DNA]</scope>
    <source>
        <strain evidence="10 11">ANT_H27</strain>
    </source>
</reference>
<keyword evidence="7 9" id="KW-0472">Membrane</keyword>
<comment type="caution">
    <text evidence="10">The sequence shown here is derived from an EMBL/GenBank/DDBJ whole genome shotgun (WGS) entry which is preliminary data.</text>
</comment>